<dbReference type="GO" id="GO:0006355">
    <property type="term" value="P:regulation of DNA-templated transcription"/>
    <property type="evidence" value="ECO:0007669"/>
    <property type="project" value="InterPro"/>
</dbReference>
<dbReference type="SUPFAM" id="SSF52172">
    <property type="entry name" value="CheY-like"/>
    <property type="match status" value="1"/>
</dbReference>
<keyword evidence="10 21" id="KW-0812">Transmembrane</keyword>
<evidence type="ECO:0000256" key="15">
    <source>
        <dbReference type="ARBA" id="ARBA00023004"/>
    </source>
</evidence>
<evidence type="ECO:0000256" key="4">
    <source>
        <dbReference type="ARBA" id="ARBA00004651"/>
    </source>
</evidence>
<dbReference type="Gene3D" id="3.30.450.350">
    <property type="entry name" value="CHASE domain"/>
    <property type="match status" value="1"/>
</dbReference>
<comment type="function">
    <text evidence="18">Putative oxygen sensor; modulates the activity of FixJ, a transcriptional activator of nitrogen fixation fixK gene. FixL probably acts as a kinase that phosphorylates FixJ.</text>
</comment>
<dbReference type="InterPro" id="IPR036097">
    <property type="entry name" value="HisK_dim/P_sf"/>
</dbReference>
<keyword evidence="11" id="KW-0547">Nucleotide-binding</keyword>
<keyword evidence="8" id="KW-0479">Metal-binding</keyword>
<dbReference type="GO" id="GO:0045121">
    <property type="term" value="C:membrane raft"/>
    <property type="evidence" value="ECO:0007669"/>
    <property type="project" value="UniProtKB-SubCell"/>
</dbReference>
<dbReference type="InterPro" id="IPR013767">
    <property type="entry name" value="PAS_fold"/>
</dbReference>
<feature type="domain" description="Response regulatory" evidence="23">
    <location>
        <begin position="1358"/>
        <end position="1469"/>
    </location>
</feature>
<dbReference type="InterPro" id="IPR003594">
    <property type="entry name" value="HATPase_dom"/>
</dbReference>
<dbReference type="InterPro" id="IPR004358">
    <property type="entry name" value="Sig_transdc_His_kin-like_C"/>
</dbReference>
<evidence type="ECO:0000256" key="10">
    <source>
        <dbReference type="ARBA" id="ARBA00022692"/>
    </source>
</evidence>
<evidence type="ECO:0000256" key="8">
    <source>
        <dbReference type="ARBA" id="ARBA00022617"/>
    </source>
</evidence>
<dbReference type="SMART" id="SM00387">
    <property type="entry name" value="HATPase_c"/>
    <property type="match status" value="1"/>
</dbReference>
<keyword evidence="15" id="KW-0408">Iron</keyword>
<sequence>MPVYAAADPIQKANRIMTRNGIGPGLARILLVAALYFISGRLGLFLAVPPGYATIIWPASGIALGALFIYGWRLWPGILLGSFLLNSYISGAYTPEAGLDSTKLLTALAIACGSSLQGLLGYGLVRRAVGLPLTLDRFRQILLLFVIAGPLACIVAASIGVGSLYASGILPTEELAENWFTWWAGDVFGILIFLPLILLSPLNEHRLIWRGTTLGRLPVTALLILVIPFGLTFYAWKISSEANTDNGEILFESLALESKKALLSRISSYENALLGGVAYVQGSELVSRDEWRRYVDMLDIQKNFPGINGLGWIIPLVPSGIDRFLAATRADGAPNFEIHPKDVEDGHYIINFIEPEAINRQAVGLNIAFEAHRKQAADLSRDTGKPAITKRIILVQDAEKTPGFLLLHPMYKEGFEPGSSADEWAVFDGWIYAPFIAKNFMKDLTQSQGNTIDFRVYDGSSEDPDALIYDSQTVRVADYVPAFSKREQIDVMQQKWLIVWESTPGFEQNSRNNNPVLILAFGLLISFLLASFLFVANIRRSNSTEDTPGPKALVLPGVVLVVLAIGSVALYRALTATELDYLKALTGNEASRISSIVAAEAKGKITALERMASRLESSRNLSDLAWRTDAANFIEDLGGLRAISQVTSDNLILQSEQAGKNERLVWVISILDGTQKDVLSAAIAADVPKLSAPLEVIPGDHALTAYFPLSMQGAPNGFLAGVFSVQEFFGAEIPTELLQHYRFEITYNGQIYATFGNRSQPPEADWLLQSNVRILDKSWSINTIPTAQFVTSQRSQLPNVALLAGLLISVLAAVTAHMTGLSRLKTARLEASNDRIREEATRNSAIMNTVLDGVLTTNSQGLVETINPAGLRLFGYAKGDVVGKNVKMLMPAPYHEELDAFLRNYQRTDERKFAGTQRQVSAIRRDGTEFPIDLTVNEMRLDGERMFVGTIRDTSEAVAAAKDLHESNTLKSAILASTEYLIVATELDGTVMMFNEAAESALGYTAEEVVGKQTPSLWHDPAEVARRAQELTEELGETVEPGFGVFTRKVDLVGTDENEWTFIRKDGTRFPVLLAVTPLRDAEQRATGYLGVILDITKRKEMDRLKADFVSTVSHELRTPLTSIRGALGLMAGPMAKDLPEKAGRLIDIAHKNSERLTVLINDILDIDKIESGQMRFDMNEEDIGELLTQAVEVNQPYAEKLGVAFKVTKIDPGLTADVDAERLAQVLANLLSNAAKFTNRGDEVEISAQAQPGRVRISVKDHGNGISEEFRPMIFGKFSQGDSSSTRVKGGSGLGLYISKQIVERMGGRIGFETETGKGTTFWIELPLLVKGHVIGGLDADDTQRALLHYKSKNAPTLLHIEDDHDLTRILSMSLNGKIEVVPATSLKQAEQLLRNQHFDLVVLDIELPDGSGLEFLTDLIRQIVPPVPVIILSASEVSGEIESSVASALVKSRASEKEIVETIESLLLS</sequence>
<dbReference type="InterPro" id="IPR011006">
    <property type="entry name" value="CheY-like_superfamily"/>
</dbReference>
<feature type="domain" description="Histidine kinase" evidence="22">
    <location>
        <begin position="1112"/>
        <end position="1331"/>
    </location>
</feature>
<feature type="modified residue" description="4-aspartylphosphate" evidence="20">
    <location>
        <position position="1406"/>
    </location>
</feature>
<feature type="domain" description="CHASE" evidence="26">
    <location>
        <begin position="282"/>
        <end position="499"/>
    </location>
</feature>
<dbReference type="InterPro" id="IPR007895">
    <property type="entry name" value="MASE1"/>
</dbReference>
<feature type="domain" description="PAC" evidence="25">
    <location>
        <begin position="1056"/>
        <end position="1108"/>
    </location>
</feature>
<dbReference type="SUPFAM" id="SSF55874">
    <property type="entry name" value="ATPase domain of HSP90 chaperone/DNA topoisomerase II/histidine kinase"/>
    <property type="match status" value="1"/>
</dbReference>
<dbReference type="SMART" id="SM00388">
    <property type="entry name" value="HisKA"/>
    <property type="match status" value="1"/>
</dbReference>
<feature type="transmembrane region" description="Helical" evidence="21">
    <location>
        <begin position="141"/>
        <end position="167"/>
    </location>
</feature>
<dbReference type="InterPro" id="IPR000700">
    <property type="entry name" value="PAS-assoc_C"/>
</dbReference>
<feature type="transmembrane region" description="Helical" evidence="21">
    <location>
        <begin position="214"/>
        <end position="236"/>
    </location>
</feature>
<dbReference type="InterPro" id="IPR005467">
    <property type="entry name" value="His_kinase_dom"/>
</dbReference>
<organism evidence="27 28">
    <name type="scientific">Hoeflea halophila</name>
    <dbReference type="NCBI Taxonomy" id="714899"/>
    <lineage>
        <taxon>Bacteria</taxon>
        <taxon>Pseudomonadati</taxon>
        <taxon>Pseudomonadota</taxon>
        <taxon>Alphaproteobacteria</taxon>
        <taxon>Hyphomicrobiales</taxon>
        <taxon>Rhizobiaceae</taxon>
        <taxon>Hoeflea</taxon>
    </lineage>
</organism>
<evidence type="ECO:0000256" key="20">
    <source>
        <dbReference type="PROSITE-ProRule" id="PRU00169"/>
    </source>
</evidence>
<dbReference type="SMART" id="SM00448">
    <property type="entry name" value="REC"/>
    <property type="match status" value="1"/>
</dbReference>
<feature type="domain" description="PAC" evidence="25">
    <location>
        <begin position="916"/>
        <end position="966"/>
    </location>
</feature>
<evidence type="ECO:0000259" key="25">
    <source>
        <dbReference type="PROSITE" id="PS50113"/>
    </source>
</evidence>
<evidence type="ECO:0000256" key="21">
    <source>
        <dbReference type="SAM" id="Phobius"/>
    </source>
</evidence>
<comment type="catalytic activity">
    <reaction evidence="1">
        <text>ATP + protein L-histidine = ADP + protein N-phospho-L-histidine.</text>
        <dbReference type="EC" id="2.7.13.3"/>
    </reaction>
</comment>
<dbReference type="Gene3D" id="3.30.565.10">
    <property type="entry name" value="Histidine kinase-like ATPase, C-terminal domain"/>
    <property type="match status" value="1"/>
</dbReference>
<feature type="transmembrane region" description="Helical" evidence="21">
    <location>
        <begin position="77"/>
        <end position="93"/>
    </location>
</feature>
<evidence type="ECO:0000256" key="2">
    <source>
        <dbReference type="ARBA" id="ARBA00001971"/>
    </source>
</evidence>
<evidence type="ECO:0000256" key="12">
    <source>
        <dbReference type="ARBA" id="ARBA00022777"/>
    </source>
</evidence>
<accession>A0A286IAH9</accession>
<dbReference type="GO" id="GO:0005524">
    <property type="term" value="F:ATP binding"/>
    <property type="evidence" value="ECO:0007669"/>
    <property type="project" value="UniProtKB-KW"/>
</dbReference>
<keyword evidence="12" id="KW-0418">Kinase</keyword>
<dbReference type="InterPro" id="IPR006189">
    <property type="entry name" value="CHASE_dom"/>
</dbReference>
<evidence type="ECO:0000256" key="17">
    <source>
        <dbReference type="ARBA" id="ARBA00023136"/>
    </source>
</evidence>
<feature type="transmembrane region" description="Helical" evidence="21">
    <location>
        <begin position="800"/>
        <end position="819"/>
    </location>
</feature>
<evidence type="ECO:0000256" key="9">
    <source>
        <dbReference type="ARBA" id="ARBA00022679"/>
    </source>
</evidence>
<feature type="transmembrane region" description="Helical" evidence="21">
    <location>
        <begin position="105"/>
        <end position="125"/>
    </location>
</feature>
<dbReference type="Pfam" id="PF00072">
    <property type="entry name" value="Response_reg"/>
    <property type="match status" value="1"/>
</dbReference>
<dbReference type="PANTHER" id="PTHR43047">
    <property type="entry name" value="TWO-COMPONENT HISTIDINE PROTEIN KINASE"/>
    <property type="match status" value="1"/>
</dbReference>
<dbReference type="GO" id="GO:0005886">
    <property type="term" value="C:plasma membrane"/>
    <property type="evidence" value="ECO:0007669"/>
    <property type="project" value="UniProtKB-SubCell"/>
</dbReference>
<evidence type="ECO:0000256" key="11">
    <source>
        <dbReference type="ARBA" id="ARBA00022741"/>
    </source>
</evidence>
<keyword evidence="13" id="KW-0067">ATP-binding</keyword>
<dbReference type="SMART" id="SM00086">
    <property type="entry name" value="PAC"/>
    <property type="match status" value="2"/>
</dbReference>
<comment type="cofactor">
    <cofactor evidence="2">
        <name>heme</name>
        <dbReference type="ChEBI" id="CHEBI:30413"/>
    </cofactor>
</comment>
<evidence type="ECO:0000256" key="18">
    <source>
        <dbReference type="ARBA" id="ARBA00059827"/>
    </source>
</evidence>
<dbReference type="Pfam" id="PF05231">
    <property type="entry name" value="MASE1"/>
    <property type="match status" value="1"/>
</dbReference>
<feature type="transmembrane region" description="Helical" evidence="21">
    <location>
        <begin position="21"/>
        <end position="39"/>
    </location>
</feature>
<keyword evidence="16" id="KW-0902">Two-component regulatory system</keyword>
<reference evidence="28" key="1">
    <citation type="submission" date="2017-08" db="EMBL/GenBank/DDBJ databases">
        <authorList>
            <person name="Varghese N."/>
            <person name="Submissions S."/>
        </authorList>
    </citation>
    <scope>NUCLEOTIDE SEQUENCE [LARGE SCALE GENOMIC DNA]</scope>
    <source>
        <strain evidence="28">KCTC 23107</strain>
    </source>
</reference>
<dbReference type="FunFam" id="3.30.450.20:FF:000060">
    <property type="entry name" value="Sensor protein FixL"/>
    <property type="match status" value="1"/>
</dbReference>
<dbReference type="GO" id="GO:0009927">
    <property type="term" value="F:histidine phosphotransfer kinase activity"/>
    <property type="evidence" value="ECO:0007669"/>
    <property type="project" value="TreeGrafter"/>
</dbReference>
<dbReference type="SUPFAM" id="SSF47384">
    <property type="entry name" value="Homodimeric domain of signal transducing histidine kinase"/>
    <property type="match status" value="1"/>
</dbReference>
<dbReference type="SMART" id="SM00091">
    <property type="entry name" value="PAS"/>
    <property type="match status" value="2"/>
</dbReference>
<dbReference type="PANTHER" id="PTHR43047:SF72">
    <property type="entry name" value="OSMOSENSING HISTIDINE PROTEIN KINASE SLN1"/>
    <property type="match status" value="1"/>
</dbReference>
<dbReference type="CDD" id="cd00130">
    <property type="entry name" value="PAS"/>
    <property type="match status" value="2"/>
</dbReference>
<dbReference type="InterPro" id="IPR001610">
    <property type="entry name" value="PAC"/>
</dbReference>
<dbReference type="NCBIfam" id="TIGR00229">
    <property type="entry name" value="sensory_box"/>
    <property type="match status" value="2"/>
</dbReference>
<keyword evidence="8" id="KW-0349">Heme</keyword>
<evidence type="ECO:0000256" key="16">
    <source>
        <dbReference type="ARBA" id="ARBA00023012"/>
    </source>
</evidence>
<proteinExistence type="predicted"/>
<dbReference type="Gene3D" id="1.10.287.130">
    <property type="match status" value="1"/>
</dbReference>
<dbReference type="InterPro" id="IPR003661">
    <property type="entry name" value="HisK_dim/P_dom"/>
</dbReference>
<dbReference type="InterPro" id="IPR042240">
    <property type="entry name" value="CHASE_sf"/>
</dbReference>
<evidence type="ECO:0000256" key="1">
    <source>
        <dbReference type="ARBA" id="ARBA00000085"/>
    </source>
</evidence>
<evidence type="ECO:0000256" key="6">
    <source>
        <dbReference type="ARBA" id="ARBA00022475"/>
    </source>
</evidence>
<dbReference type="EMBL" id="OCPC01000002">
    <property type="protein sequence ID" value="SOE17128.1"/>
    <property type="molecule type" value="Genomic_DNA"/>
</dbReference>
<dbReference type="Pfam" id="PF13426">
    <property type="entry name" value="PAS_9"/>
    <property type="match status" value="1"/>
</dbReference>
<keyword evidence="9" id="KW-0808">Transferase</keyword>
<dbReference type="CDD" id="cd16922">
    <property type="entry name" value="HATPase_EvgS-ArcB-TorS-like"/>
    <property type="match status" value="1"/>
</dbReference>
<dbReference type="Gene3D" id="3.30.450.20">
    <property type="entry name" value="PAS domain"/>
    <property type="match status" value="2"/>
</dbReference>
<evidence type="ECO:0000256" key="13">
    <source>
        <dbReference type="ARBA" id="ARBA00022840"/>
    </source>
</evidence>
<dbReference type="Pfam" id="PF02518">
    <property type="entry name" value="HATPase_c"/>
    <property type="match status" value="1"/>
</dbReference>
<dbReference type="Pfam" id="PF03924">
    <property type="entry name" value="CHASE"/>
    <property type="match status" value="1"/>
</dbReference>
<keyword evidence="7 20" id="KW-0597">Phosphoprotein</keyword>
<dbReference type="Pfam" id="PF00512">
    <property type="entry name" value="HisKA"/>
    <property type="match status" value="1"/>
</dbReference>
<dbReference type="FunFam" id="1.10.287.130:FF:000001">
    <property type="entry name" value="Two-component sensor histidine kinase"/>
    <property type="match status" value="1"/>
</dbReference>
<dbReference type="Pfam" id="PF00989">
    <property type="entry name" value="PAS"/>
    <property type="match status" value="1"/>
</dbReference>
<feature type="domain" description="PAS" evidence="24">
    <location>
        <begin position="839"/>
        <end position="912"/>
    </location>
</feature>
<keyword evidence="28" id="KW-1185">Reference proteome</keyword>
<name>A0A286IAH9_9HYPH</name>
<evidence type="ECO:0000256" key="14">
    <source>
        <dbReference type="ARBA" id="ARBA00022989"/>
    </source>
</evidence>
<comment type="subcellular location">
    <subcellularLocation>
        <location evidence="4">Cell membrane</location>
        <topology evidence="4">Multi-pass membrane protein</topology>
    </subcellularLocation>
    <subcellularLocation>
        <location evidence="3">Membrane raft</location>
        <topology evidence="3">Multi-pass membrane protein</topology>
    </subcellularLocation>
</comment>
<protein>
    <recommendedName>
        <fullName evidence="19">Sensor protein FixL</fullName>
        <ecNumber evidence="5">2.7.13.3</ecNumber>
    </recommendedName>
</protein>
<dbReference type="PROSITE" id="PS50109">
    <property type="entry name" value="HIS_KIN"/>
    <property type="match status" value="1"/>
</dbReference>
<evidence type="ECO:0000313" key="27">
    <source>
        <dbReference type="EMBL" id="SOE17128.1"/>
    </source>
</evidence>
<dbReference type="PROSITE" id="PS50110">
    <property type="entry name" value="RESPONSE_REGULATORY"/>
    <property type="match status" value="1"/>
</dbReference>
<feature type="transmembrane region" description="Helical" evidence="21">
    <location>
        <begin position="516"/>
        <end position="536"/>
    </location>
</feature>
<dbReference type="CDD" id="cd00082">
    <property type="entry name" value="HisKA"/>
    <property type="match status" value="1"/>
</dbReference>
<evidence type="ECO:0000259" key="23">
    <source>
        <dbReference type="PROSITE" id="PS50110"/>
    </source>
</evidence>
<dbReference type="EC" id="2.7.13.3" evidence="5"/>
<dbReference type="Proteomes" id="UP000219465">
    <property type="component" value="Unassembled WGS sequence"/>
</dbReference>
<evidence type="ECO:0000259" key="26">
    <source>
        <dbReference type="PROSITE" id="PS50839"/>
    </source>
</evidence>
<dbReference type="SUPFAM" id="SSF55785">
    <property type="entry name" value="PYP-like sensor domain (PAS domain)"/>
    <property type="match status" value="2"/>
</dbReference>
<dbReference type="PROSITE" id="PS50839">
    <property type="entry name" value="CHASE"/>
    <property type="match status" value="1"/>
</dbReference>
<dbReference type="InterPro" id="IPR001789">
    <property type="entry name" value="Sig_transdc_resp-reg_receiver"/>
</dbReference>
<evidence type="ECO:0000256" key="7">
    <source>
        <dbReference type="ARBA" id="ARBA00022553"/>
    </source>
</evidence>
<dbReference type="PRINTS" id="PR00344">
    <property type="entry name" value="BCTRLSENSOR"/>
</dbReference>
<dbReference type="InterPro" id="IPR000014">
    <property type="entry name" value="PAS"/>
</dbReference>
<keyword evidence="14 21" id="KW-1133">Transmembrane helix</keyword>
<feature type="transmembrane region" description="Helical" evidence="21">
    <location>
        <begin position="179"/>
        <end position="202"/>
    </location>
</feature>
<evidence type="ECO:0000313" key="28">
    <source>
        <dbReference type="Proteomes" id="UP000219465"/>
    </source>
</evidence>
<dbReference type="SMART" id="SM01079">
    <property type="entry name" value="CHASE"/>
    <property type="match status" value="1"/>
</dbReference>
<dbReference type="PROSITE" id="PS50112">
    <property type="entry name" value="PAS"/>
    <property type="match status" value="2"/>
</dbReference>
<gene>
    <name evidence="27" type="ORF">SAMN05877838_2017</name>
</gene>
<feature type="domain" description="PAS" evidence="24">
    <location>
        <begin position="967"/>
        <end position="1013"/>
    </location>
</feature>
<evidence type="ECO:0000256" key="3">
    <source>
        <dbReference type="ARBA" id="ARBA00004314"/>
    </source>
</evidence>
<evidence type="ECO:0000256" key="19">
    <source>
        <dbReference type="ARBA" id="ARBA00070616"/>
    </source>
</evidence>
<dbReference type="InterPro" id="IPR035965">
    <property type="entry name" value="PAS-like_dom_sf"/>
</dbReference>
<dbReference type="GO" id="GO:0000155">
    <property type="term" value="F:phosphorelay sensor kinase activity"/>
    <property type="evidence" value="ECO:0007669"/>
    <property type="project" value="InterPro"/>
</dbReference>
<feature type="transmembrane region" description="Helical" evidence="21">
    <location>
        <begin position="552"/>
        <end position="574"/>
    </location>
</feature>
<evidence type="ECO:0000256" key="5">
    <source>
        <dbReference type="ARBA" id="ARBA00012438"/>
    </source>
</evidence>
<keyword evidence="6" id="KW-1003">Cell membrane</keyword>
<feature type="transmembrane region" description="Helical" evidence="21">
    <location>
        <begin position="51"/>
        <end position="70"/>
    </location>
</feature>
<dbReference type="FunFam" id="3.30.565.10:FF:000023">
    <property type="entry name" value="PAS domain-containing sensor histidine kinase"/>
    <property type="match status" value="1"/>
</dbReference>
<evidence type="ECO:0000259" key="22">
    <source>
        <dbReference type="PROSITE" id="PS50109"/>
    </source>
</evidence>
<evidence type="ECO:0000259" key="24">
    <source>
        <dbReference type="PROSITE" id="PS50112"/>
    </source>
</evidence>
<dbReference type="Gene3D" id="3.40.50.2300">
    <property type="match status" value="1"/>
</dbReference>
<dbReference type="InterPro" id="IPR036890">
    <property type="entry name" value="HATPase_C_sf"/>
</dbReference>
<keyword evidence="17 21" id="KW-0472">Membrane</keyword>
<dbReference type="PROSITE" id="PS50113">
    <property type="entry name" value="PAC"/>
    <property type="match status" value="2"/>
</dbReference>